<feature type="compositionally biased region" description="Basic residues" evidence="1">
    <location>
        <begin position="396"/>
        <end position="407"/>
    </location>
</feature>
<reference evidence="3 4" key="1">
    <citation type="submission" date="2018-09" db="EMBL/GenBank/DDBJ databases">
        <authorList>
            <person name="Zhu H."/>
        </authorList>
    </citation>
    <scope>NUCLEOTIDE SEQUENCE [LARGE SCALE GENOMIC DNA]</scope>
    <source>
        <strain evidence="3 4">K2R01-6</strain>
    </source>
</reference>
<dbReference type="Proteomes" id="UP000286100">
    <property type="component" value="Unassembled WGS sequence"/>
</dbReference>
<dbReference type="EMBL" id="QYUM01000003">
    <property type="protein sequence ID" value="RJF90212.1"/>
    <property type="molecule type" value="Genomic_DNA"/>
</dbReference>
<name>A0A418WJS6_9SPHN</name>
<protein>
    <recommendedName>
        <fullName evidence="2">Erythromycin biosynthesis protein CIII-like C-terminal domain-containing protein</fullName>
    </recommendedName>
</protein>
<dbReference type="RefSeq" id="WP_119761230.1">
    <property type="nucleotide sequence ID" value="NZ_QYUM01000003.1"/>
</dbReference>
<dbReference type="GO" id="GO:0016757">
    <property type="term" value="F:glycosyltransferase activity"/>
    <property type="evidence" value="ECO:0007669"/>
    <property type="project" value="UniProtKB-ARBA"/>
</dbReference>
<gene>
    <name evidence="3" type="ORF">D3876_07960</name>
</gene>
<dbReference type="InterPro" id="IPR010610">
    <property type="entry name" value="EryCIII-like_C"/>
</dbReference>
<organism evidence="3 4">
    <name type="scientific">Sphingomonas cavernae</name>
    <dbReference type="NCBI Taxonomy" id="2320861"/>
    <lineage>
        <taxon>Bacteria</taxon>
        <taxon>Pseudomonadati</taxon>
        <taxon>Pseudomonadota</taxon>
        <taxon>Alphaproteobacteria</taxon>
        <taxon>Sphingomonadales</taxon>
        <taxon>Sphingomonadaceae</taxon>
        <taxon>Sphingomonas</taxon>
    </lineage>
</organism>
<feature type="region of interest" description="Disordered" evidence="1">
    <location>
        <begin position="394"/>
        <end position="413"/>
    </location>
</feature>
<keyword evidence="4" id="KW-1185">Reference proteome</keyword>
<evidence type="ECO:0000259" key="2">
    <source>
        <dbReference type="Pfam" id="PF06722"/>
    </source>
</evidence>
<accession>A0A418WJS6</accession>
<evidence type="ECO:0000313" key="3">
    <source>
        <dbReference type="EMBL" id="RJF90212.1"/>
    </source>
</evidence>
<dbReference type="SUPFAM" id="SSF53756">
    <property type="entry name" value="UDP-Glycosyltransferase/glycogen phosphorylase"/>
    <property type="match status" value="1"/>
</dbReference>
<comment type="caution">
    <text evidence="3">The sequence shown here is derived from an EMBL/GenBank/DDBJ whole genome shotgun (WGS) entry which is preliminary data.</text>
</comment>
<evidence type="ECO:0000256" key="1">
    <source>
        <dbReference type="SAM" id="MobiDB-lite"/>
    </source>
</evidence>
<dbReference type="AlphaFoldDB" id="A0A418WJS6"/>
<sequence length="413" mass="43254">MARILATWELGLGYGHVANIAPVASALAGRGHATFFAARDPLLAARYPDTPYSGIVQAPIFTQPVARTETITYAQVIAEAGYVDPRSALALVRAWLALFETIAPDALLIEHAPISLLAAHVAGIPAVRVGPSFTAPLAAHAATPLLPWVEHDAADIAFSAGVADGVVREVCRAFGARPLDGLSDLLRGAPAIALTWPELDHFGAHPGVRYHGPLAGLKATAQPEWPQGEGPRALVYVRFDRPAGRNLAAALGALGWPVIWHAAQAPQTPLAPNIHFTADPVDIVAVARQADLFVGRGGHGASCMALRAGIPQLHFPDTLESLLVTYRLQQAGVAQSQSGRADATTIRASLERLASGAGCRAAARRLGTQYAGYGPEIAAGDVAEEVLAALDFGSRRPARSRAQKPPKHYGNGA</sequence>
<dbReference type="OrthoDB" id="271062at2"/>
<feature type="domain" description="Erythromycin biosynthesis protein CIII-like C-terminal" evidence="2">
    <location>
        <begin position="257"/>
        <end position="370"/>
    </location>
</feature>
<dbReference type="Pfam" id="PF06722">
    <property type="entry name" value="EryCIII-like_C"/>
    <property type="match status" value="1"/>
</dbReference>
<proteinExistence type="predicted"/>
<evidence type="ECO:0000313" key="4">
    <source>
        <dbReference type="Proteomes" id="UP000286100"/>
    </source>
</evidence>
<dbReference type="Gene3D" id="3.40.50.2000">
    <property type="entry name" value="Glycogen Phosphorylase B"/>
    <property type="match status" value="2"/>
</dbReference>